<evidence type="ECO:0008006" key="4">
    <source>
        <dbReference type="Google" id="ProtNLM"/>
    </source>
</evidence>
<dbReference type="eggNOG" id="ENOG50341DY">
    <property type="taxonomic scope" value="Bacteria"/>
</dbReference>
<feature type="chain" id="PRO_5003277933" description="Homogentisate 1,2-dioxygenase" evidence="1">
    <location>
        <begin position="20"/>
        <end position="150"/>
    </location>
</feature>
<organism evidence="2 3">
    <name type="scientific">Novosphingobium nitrogenifigens DSM 19370</name>
    <dbReference type="NCBI Taxonomy" id="983920"/>
    <lineage>
        <taxon>Bacteria</taxon>
        <taxon>Pseudomonadati</taxon>
        <taxon>Pseudomonadota</taxon>
        <taxon>Alphaproteobacteria</taxon>
        <taxon>Sphingomonadales</taxon>
        <taxon>Sphingomonadaceae</taxon>
        <taxon>Novosphingobium</taxon>
    </lineage>
</organism>
<accession>F1ZAS8</accession>
<proteinExistence type="predicted"/>
<evidence type="ECO:0000256" key="1">
    <source>
        <dbReference type="SAM" id="SignalP"/>
    </source>
</evidence>
<feature type="signal peptide" evidence="1">
    <location>
        <begin position="1"/>
        <end position="19"/>
    </location>
</feature>
<dbReference type="HOGENOM" id="CLU_114847_1_0_5"/>
<dbReference type="Proteomes" id="UP000004728">
    <property type="component" value="Unassembled WGS sequence"/>
</dbReference>
<sequence>MKRLFLTLAAALLPFPALAQMPAMEDAKPECPAVIHAPAPFAAIAEPHPANAAHPGDAVAVSLSGQPGAFLGEVHLIIAKAGTYRVALDAPAWIDMIEDGKPIDSSAHTRGPDCSGIRKIVDFSLKPGDHVLRLSKGALPTIAVLVVPAS</sequence>
<name>F1ZAS8_9SPHN</name>
<comment type="caution">
    <text evidence="2">The sequence shown here is derived from an EMBL/GenBank/DDBJ whole genome shotgun (WGS) entry which is preliminary data.</text>
</comment>
<keyword evidence="3" id="KW-1185">Reference proteome</keyword>
<dbReference type="OrthoDB" id="7376020at2"/>
<dbReference type="InParanoid" id="F1ZAS8"/>
<dbReference type="EMBL" id="AEWJ01000044">
    <property type="protein sequence ID" value="EGD58133.1"/>
    <property type="molecule type" value="Genomic_DNA"/>
</dbReference>
<protein>
    <recommendedName>
        <fullName evidence="4">Homogentisate 1,2-dioxygenase</fullName>
    </recommendedName>
</protein>
<evidence type="ECO:0000313" key="3">
    <source>
        <dbReference type="Proteomes" id="UP000004728"/>
    </source>
</evidence>
<keyword evidence="1" id="KW-0732">Signal</keyword>
<dbReference type="RefSeq" id="WP_008067333.1">
    <property type="nucleotide sequence ID" value="NZ_AQWK01000006.1"/>
</dbReference>
<reference evidence="2 3" key="1">
    <citation type="journal article" date="2012" name="J. Bacteriol.">
        <title>Draft Genome Sequence of Novosphingobium nitrogenifigens Y88T.</title>
        <authorList>
            <person name="Strabala T.J."/>
            <person name="Macdonald L."/>
            <person name="Liu V."/>
            <person name="Smit A.M."/>
        </authorList>
    </citation>
    <scope>NUCLEOTIDE SEQUENCE [LARGE SCALE GENOMIC DNA]</scope>
    <source>
        <strain evidence="2 3">DSM 19370</strain>
    </source>
</reference>
<gene>
    <name evidence="2" type="ORF">Y88_0185</name>
</gene>
<evidence type="ECO:0000313" key="2">
    <source>
        <dbReference type="EMBL" id="EGD58133.1"/>
    </source>
</evidence>
<dbReference type="AlphaFoldDB" id="F1ZAS8"/>